<proteinExistence type="predicted"/>
<sequence>MQPVKIEVNVPIPAAINKRWSNGRFISERVKQQILMVVFGFRRCRKKDPLGNEYIVQVLARVPSGYRIFVKPWQWVSADLAWLDALVALNDAALRPFLASGDNEWRAEVAA</sequence>
<name>A0A2S4MII1_9BURK</name>
<reference evidence="1 2" key="1">
    <citation type="submission" date="2018-01" db="EMBL/GenBank/DDBJ databases">
        <title>Genomic Encyclopedia of Type Strains, Phase III (KMG-III): the genomes of soil and plant-associated and newly described type strains.</title>
        <authorList>
            <person name="Whitman W."/>
        </authorList>
    </citation>
    <scope>NUCLEOTIDE SEQUENCE [LARGE SCALE GENOMIC DNA]</scope>
    <source>
        <strain evidence="1 2">JCM 18070</strain>
    </source>
</reference>
<keyword evidence="2" id="KW-1185">Reference proteome</keyword>
<evidence type="ECO:0000313" key="2">
    <source>
        <dbReference type="Proteomes" id="UP000237381"/>
    </source>
</evidence>
<comment type="caution">
    <text evidence="1">The sequence shown here is derived from an EMBL/GenBank/DDBJ whole genome shotgun (WGS) entry which is preliminary data.</text>
</comment>
<gene>
    <name evidence="1" type="ORF">B0G62_102166</name>
</gene>
<dbReference type="Proteomes" id="UP000237381">
    <property type="component" value="Unassembled WGS sequence"/>
</dbReference>
<dbReference type="AlphaFoldDB" id="A0A2S4MII1"/>
<organism evidence="1 2">
    <name type="scientific">Paraburkholderia eburnea</name>
    <dbReference type="NCBI Taxonomy" id="1189126"/>
    <lineage>
        <taxon>Bacteria</taxon>
        <taxon>Pseudomonadati</taxon>
        <taxon>Pseudomonadota</taxon>
        <taxon>Betaproteobacteria</taxon>
        <taxon>Burkholderiales</taxon>
        <taxon>Burkholderiaceae</taxon>
        <taxon>Paraburkholderia</taxon>
    </lineage>
</organism>
<dbReference type="RefSeq" id="WP_103703123.1">
    <property type="nucleotide sequence ID" value="NZ_PQGA01000002.1"/>
</dbReference>
<protein>
    <submittedName>
        <fullName evidence="1">Uncharacterized protein</fullName>
    </submittedName>
</protein>
<dbReference type="OrthoDB" id="9100756at2"/>
<evidence type="ECO:0000313" key="1">
    <source>
        <dbReference type="EMBL" id="POR54558.1"/>
    </source>
</evidence>
<accession>A0A2S4MII1</accession>
<dbReference type="EMBL" id="PQGA01000002">
    <property type="protein sequence ID" value="POR54558.1"/>
    <property type="molecule type" value="Genomic_DNA"/>
</dbReference>